<protein>
    <submittedName>
        <fullName evidence="7">Glycosyltransferase family 2 protein</fullName>
    </submittedName>
</protein>
<evidence type="ECO:0000256" key="5">
    <source>
        <dbReference type="ARBA" id="ARBA00023136"/>
    </source>
</evidence>
<keyword evidence="3" id="KW-0328">Glycosyltransferase</keyword>
<accession>A0A7L5DGH2</accession>
<proteinExistence type="predicted"/>
<sequence length="287" mass="32401">MHLLTVPYWINAHLPLAERTSPAADSFVPLRAKLSRFLIDDPEVSIVIPAYNEEATILQTLSSMADQVTQYRTELIVVNNNSTDKTQWLLDQCGVRSVFVVEQGISYARQAGLDMARGQYVASADSDSLYPPGWVDSLIKPLSNHAVSCTYGAYSFIPSPGNSRFQLGLHELLAESFKRVKRRNREFVDVMGFNFAYRRADAQAIGGFRHDLDRKRTGRSEDGWMAYCLMERGSLQRVGSDQARVWTSDRRLMESGSLGKALIRRIRKEARRLHLYLGRGSVPAQAR</sequence>
<dbReference type="GO" id="GO:0005886">
    <property type="term" value="C:plasma membrane"/>
    <property type="evidence" value="ECO:0007669"/>
    <property type="project" value="UniProtKB-SubCell"/>
</dbReference>
<dbReference type="CDD" id="cd00761">
    <property type="entry name" value="Glyco_tranf_GTA_type"/>
    <property type="match status" value="1"/>
</dbReference>
<keyword evidence="5" id="KW-0472">Membrane</keyword>
<keyword evidence="4 7" id="KW-0808">Transferase</keyword>
<reference evidence="7 8" key="1">
    <citation type="submission" date="2020-04" db="EMBL/GenBank/DDBJ databases">
        <title>Genome sequencing of novel species.</title>
        <authorList>
            <person name="Heo J."/>
            <person name="Kim S.-J."/>
            <person name="Kim J.-S."/>
            <person name="Hong S.-B."/>
            <person name="Kwon S.-W."/>
        </authorList>
    </citation>
    <scope>NUCLEOTIDE SEQUENCE [LARGE SCALE GENOMIC DNA]</scope>
    <source>
        <strain evidence="7 8">CJU-R4</strain>
    </source>
</reference>
<evidence type="ECO:0000256" key="1">
    <source>
        <dbReference type="ARBA" id="ARBA00004236"/>
    </source>
</evidence>
<dbReference type="RefSeq" id="WP_169548959.1">
    <property type="nucleotide sequence ID" value="NZ_CP051677.1"/>
</dbReference>
<keyword evidence="2" id="KW-1003">Cell membrane</keyword>
<evidence type="ECO:0000256" key="3">
    <source>
        <dbReference type="ARBA" id="ARBA00022676"/>
    </source>
</evidence>
<evidence type="ECO:0000259" key="6">
    <source>
        <dbReference type="Pfam" id="PF00535"/>
    </source>
</evidence>
<dbReference type="KEGG" id="srho:HH216_00230"/>
<dbReference type="GO" id="GO:0016757">
    <property type="term" value="F:glycosyltransferase activity"/>
    <property type="evidence" value="ECO:0007669"/>
    <property type="project" value="UniProtKB-KW"/>
</dbReference>
<evidence type="ECO:0000256" key="4">
    <source>
        <dbReference type="ARBA" id="ARBA00022679"/>
    </source>
</evidence>
<evidence type="ECO:0000256" key="2">
    <source>
        <dbReference type="ARBA" id="ARBA00022475"/>
    </source>
</evidence>
<dbReference type="PANTHER" id="PTHR43646">
    <property type="entry name" value="GLYCOSYLTRANSFERASE"/>
    <property type="match status" value="1"/>
</dbReference>
<dbReference type="EMBL" id="CP051677">
    <property type="protein sequence ID" value="QJD77015.1"/>
    <property type="molecule type" value="Genomic_DNA"/>
</dbReference>
<dbReference type="Proteomes" id="UP000501128">
    <property type="component" value="Chromosome"/>
</dbReference>
<organism evidence="7 8">
    <name type="scientific">Spirosoma rhododendri</name>
    <dbReference type="NCBI Taxonomy" id="2728024"/>
    <lineage>
        <taxon>Bacteria</taxon>
        <taxon>Pseudomonadati</taxon>
        <taxon>Bacteroidota</taxon>
        <taxon>Cytophagia</taxon>
        <taxon>Cytophagales</taxon>
        <taxon>Cytophagaceae</taxon>
        <taxon>Spirosoma</taxon>
    </lineage>
</organism>
<evidence type="ECO:0000313" key="8">
    <source>
        <dbReference type="Proteomes" id="UP000501128"/>
    </source>
</evidence>
<evidence type="ECO:0000313" key="7">
    <source>
        <dbReference type="EMBL" id="QJD77015.1"/>
    </source>
</evidence>
<comment type="subcellular location">
    <subcellularLocation>
        <location evidence="1">Cell membrane</location>
    </subcellularLocation>
</comment>
<dbReference type="Pfam" id="PF00535">
    <property type="entry name" value="Glycos_transf_2"/>
    <property type="match status" value="1"/>
</dbReference>
<dbReference type="Gene3D" id="3.90.550.10">
    <property type="entry name" value="Spore Coat Polysaccharide Biosynthesis Protein SpsA, Chain A"/>
    <property type="match status" value="1"/>
</dbReference>
<dbReference type="SUPFAM" id="SSF53448">
    <property type="entry name" value="Nucleotide-diphospho-sugar transferases"/>
    <property type="match status" value="1"/>
</dbReference>
<dbReference type="AlphaFoldDB" id="A0A7L5DGH2"/>
<name>A0A7L5DGH2_9BACT</name>
<dbReference type="InterPro" id="IPR001173">
    <property type="entry name" value="Glyco_trans_2-like"/>
</dbReference>
<dbReference type="PANTHER" id="PTHR43646:SF2">
    <property type="entry name" value="GLYCOSYLTRANSFERASE 2-LIKE DOMAIN-CONTAINING PROTEIN"/>
    <property type="match status" value="1"/>
</dbReference>
<feature type="domain" description="Glycosyltransferase 2-like" evidence="6">
    <location>
        <begin position="45"/>
        <end position="204"/>
    </location>
</feature>
<keyword evidence="8" id="KW-1185">Reference proteome</keyword>
<dbReference type="InterPro" id="IPR029044">
    <property type="entry name" value="Nucleotide-diphossugar_trans"/>
</dbReference>
<gene>
    <name evidence="7" type="ORF">HH216_00230</name>
</gene>